<dbReference type="RefSeq" id="XP_033677675.1">
    <property type="nucleotide sequence ID" value="XM_033834059.1"/>
</dbReference>
<gene>
    <name evidence="2" type="ORF">BU26DRAFT_570734</name>
</gene>
<evidence type="ECO:0000313" key="3">
    <source>
        <dbReference type="Proteomes" id="UP000800094"/>
    </source>
</evidence>
<sequence>MVRNMSSPTTTSFATTKPAPHPEQPRASLADLPQGPLRDDVYSATAFYRAYPEHQELMQRKDGESVAVQASTEMKSPLANHEECAGQAPDSSISEVPGAYPEVAFLGLSGGDAQSGSEVSGPEAPSAPIDIKSADAGFNEEDISHSRSGISRLDRHQPGHHCKRRETKKRPAGEISTEGISD</sequence>
<dbReference type="GeneID" id="54587389"/>
<feature type="compositionally biased region" description="Polar residues" evidence="1">
    <location>
        <begin position="1"/>
        <end position="15"/>
    </location>
</feature>
<dbReference type="EMBL" id="ML987207">
    <property type="protein sequence ID" value="KAF2242671.1"/>
    <property type="molecule type" value="Genomic_DNA"/>
</dbReference>
<keyword evidence="3" id="KW-1185">Reference proteome</keyword>
<dbReference type="Proteomes" id="UP000800094">
    <property type="component" value="Unassembled WGS sequence"/>
</dbReference>
<feature type="region of interest" description="Disordered" evidence="1">
    <location>
        <begin position="59"/>
        <end position="182"/>
    </location>
</feature>
<name>A0A6A6HXB8_9PLEO</name>
<protein>
    <submittedName>
        <fullName evidence="2">Uncharacterized protein</fullName>
    </submittedName>
</protein>
<evidence type="ECO:0000256" key="1">
    <source>
        <dbReference type="SAM" id="MobiDB-lite"/>
    </source>
</evidence>
<reference evidence="2" key="1">
    <citation type="journal article" date="2020" name="Stud. Mycol.">
        <title>101 Dothideomycetes genomes: a test case for predicting lifestyles and emergence of pathogens.</title>
        <authorList>
            <person name="Haridas S."/>
            <person name="Albert R."/>
            <person name="Binder M."/>
            <person name="Bloem J."/>
            <person name="Labutti K."/>
            <person name="Salamov A."/>
            <person name="Andreopoulos B."/>
            <person name="Baker S."/>
            <person name="Barry K."/>
            <person name="Bills G."/>
            <person name="Bluhm B."/>
            <person name="Cannon C."/>
            <person name="Castanera R."/>
            <person name="Culley D."/>
            <person name="Daum C."/>
            <person name="Ezra D."/>
            <person name="Gonzalez J."/>
            <person name="Henrissat B."/>
            <person name="Kuo A."/>
            <person name="Liang C."/>
            <person name="Lipzen A."/>
            <person name="Lutzoni F."/>
            <person name="Magnuson J."/>
            <person name="Mondo S."/>
            <person name="Nolan M."/>
            <person name="Ohm R."/>
            <person name="Pangilinan J."/>
            <person name="Park H.-J."/>
            <person name="Ramirez L."/>
            <person name="Alfaro M."/>
            <person name="Sun H."/>
            <person name="Tritt A."/>
            <person name="Yoshinaga Y."/>
            <person name="Zwiers L.-H."/>
            <person name="Turgeon B."/>
            <person name="Goodwin S."/>
            <person name="Spatafora J."/>
            <person name="Crous P."/>
            <person name="Grigoriev I."/>
        </authorList>
    </citation>
    <scope>NUCLEOTIDE SEQUENCE</scope>
    <source>
        <strain evidence="2">CBS 122368</strain>
    </source>
</reference>
<accession>A0A6A6HXB8</accession>
<organism evidence="2 3">
    <name type="scientific">Trematosphaeria pertusa</name>
    <dbReference type="NCBI Taxonomy" id="390896"/>
    <lineage>
        <taxon>Eukaryota</taxon>
        <taxon>Fungi</taxon>
        <taxon>Dikarya</taxon>
        <taxon>Ascomycota</taxon>
        <taxon>Pezizomycotina</taxon>
        <taxon>Dothideomycetes</taxon>
        <taxon>Pleosporomycetidae</taxon>
        <taxon>Pleosporales</taxon>
        <taxon>Massarineae</taxon>
        <taxon>Trematosphaeriaceae</taxon>
        <taxon>Trematosphaeria</taxon>
    </lineage>
</organism>
<feature type="region of interest" description="Disordered" evidence="1">
    <location>
        <begin position="1"/>
        <end position="37"/>
    </location>
</feature>
<feature type="compositionally biased region" description="Basic residues" evidence="1">
    <location>
        <begin position="158"/>
        <end position="170"/>
    </location>
</feature>
<evidence type="ECO:0000313" key="2">
    <source>
        <dbReference type="EMBL" id="KAF2242671.1"/>
    </source>
</evidence>
<proteinExistence type="predicted"/>
<dbReference type="AlphaFoldDB" id="A0A6A6HXB8"/>